<dbReference type="EMBL" id="KN847545">
    <property type="protein sequence ID" value="KIW03361.1"/>
    <property type="molecule type" value="Genomic_DNA"/>
</dbReference>
<protein>
    <submittedName>
        <fullName evidence="1">Uncharacterized protein</fullName>
    </submittedName>
</protein>
<accession>A0A0D1XLR5</accession>
<dbReference type="AlphaFoldDB" id="A0A0D1XLR5"/>
<dbReference type="RefSeq" id="XP_016213230.1">
    <property type="nucleotide sequence ID" value="XM_016359091.1"/>
</dbReference>
<organism evidence="1 2">
    <name type="scientific">Verruconis gallopava</name>
    <dbReference type="NCBI Taxonomy" id="253628"/>
    <lineage>
        <taxon>Eukaryota</taxon>
        <taxon>Fungi</taxon>
        <taxon>Dikarya</taxon>
        <taxon>Ascomycota</taxon>
        <taxon>Pezizomycotina</taxon>
        <taxon>Dothideomycetes</taxon>
        <taxon>Pleosporomycetidae</taxon>
        <taxon>Venturiales</taxon>
        <taxon>Sympoventuriaceae</taxon>
        <taxon>Verruconis</taxon>
    </lineage>
</organism>
<reference evidence="1 2" key="1">
    <citation type="submission" date="2015-01" db="EMBL/GenBank/DDBJ databases">
        <title>The Genome Sequence of Ochroconis gallopava CBS43764.</title>
        <authorList>
            <consortium name="The Broad Institute Genomics Platform"/>
            <person name="Cuomo C."/>
            <person name="de Hoog S."/>
            <person name="Gorbushina A."/>
            <person name="Stielow B."/>
            <person name="Teixiera M."/>
            <person name="Abouelleil A."/>
            <person name="Chapman S.B."/>
            <person name="Priest M."/>
            <person name="Young S.K."/>
            <person name="Wortman J."/>
            <person name="Nusbaum C."/>
            <person name="Birren B."/>
        </authorList>
    </citation>
    <scope>NUCLEOTIDE SEQUENCE [LARGE SCALE GENOMIC DNA]</scope>
    <source>
        <strain evidence="1 2">CBS 43764</strain>
    </source>
</reference>
<name>A0A0D1XLR5_9PEZI</name>
<dbReference type="Proteomes" id="UP000053259">
    <property type="component" value="Unassembled WGS sequence"/>
</dbReference>
<dbReference type="VEuPathDB" id="FungiDB:PV09_05569"/>
<gene>
    <name evidence="1" type="ORF">PV09_05569</name>
</gene>
<dbReference type="InParanoid" id="A0A0D1XLR5"/>
<sequence length="116" mass="12941">MVVSVVQVIVVVDEELVVQEELEELGGFFDQDNEEEEEVVQEELEVLGGGLYQDDEEELVLHDELELVLLQVVWFPRGYKAFSAASVSGATSSNKNERIVCPCDSNDCGFLSTTKR</sequence>
<evidence type="ECO:0000313" key="1">
    <source>
        <dbReference type="EMBL" id="KIW03361.1"/>
    </source>
</evidence>
<evidence type="ECO:0000313" key="2">
    <source>
        <dbReference type="Proteomes" id="UP000053259"/>
    </source>
</evidence>
<proteinExistence type="predicted"/>
<keyword evidence="2" id="KW-1185">Reference proteome</keyword>
<dbReference type="GeneID" id="27313542"/>
<dbReference type="HOGENOM" id="CLU_2098706_0_0_1"/>